<organism evidence="7 8">
    <name type="scientific">Arcticibacter tournemirensis</name>
    <dbReference type="NCBI Taxonomy" id="699437"/>
    <lineage>
        <taxon>Bacteria</taxon>
        <taxon>Pseudomonadati</taxon>
        <taxon>Bacteroidota</taxon>
        <taxon>Sphingobacteriia</taxon>
        <taxon>Sphingobacteriales</taxon>
        <taxon>Sphingobacteriaceae</taxon>
        <taxon>Arcticibacter</taxon>
    </lineage>
</organism>
<keyword evidence="1 4" id="KW-0349">Heme</keyword>
<feature type="chain" id="PRO_5024382541" evidence="5">
    <location>
        <begin position="21"/>
        <end position="144"/>
    </location>
</feature>
<evidence type="ECO:0000256" key="4">
    <source>
        <dbReference type="PROSITE-ProRule" id="PRU00433"/>
    </source>
</evidence>
<dbReference type="Pfam" id="PF00034">
    <property type="entry name" value="Cytochrom_C"/>
    <property type="match status" value="1"/>
</dbReference>
<dbReference type="GO" id="GO:0020037">
    <property type="term" value="F:heme binding"/>
    <property type="evidence" value="ECO:0007669"/>
    <property type="project" value="InterPro"/>
</dbReference>
<feature type="domain" description="Cytochrome c" evidence="6">
    <location>
        <begin position="33"/>
        <end position="122"/>
    </location>
</feature>
<name>A0A5M9GW65_9SPHI</name>
<dbReference type="GO" id="GO:0009055">
    <property type="term" value="F:electron transfer activity"/>
    <property type="evidence" value="ECO:0007669"/>
    <property type="project" value="InterPro"/>
</dbReference>
<feature type="signal peptide" evidence="5">
    <location>
        <begin position="1"/>
        <end position="20"/>
    </location>
</feature>
<proteinExistence type="predicted"/>
<comment type="caution">
    <text evidence="7">The sequence shown here is derived from an EMBL/GenBank/DDBJ whole genome shotgun (WGS) entry which is preliminary data.</text>
</comment>
<dbReference type="AlphaFoldDB" id="A0A5M9GW65"/>
<dbReference type="OrthoDB" id="9811395at2"/>
<dbReference type="InterPro" id="IPR051459">
    <property type="entry name" value="Cytochrome_c-type_DH"/>
</dbReference>
<dbReference type="Gene3D" id="1.10.760.10">
    <property type="entry name" value="Cytochrome c-like domain"/>
    <property type="match status" value="1"/>
</dbReference>
<evidence type="ECO:0000313" key="7">
    <source>
        <dbReference type="EMBL" id="KAA8478530.1"/>
    </source>
</evidence>
<dbReference type="PANTHER" id="PTHR35008">
    <property type="entry name" value="BLL4482 PROTEIN-RELATED"/>
    <property type="match status" value="1"/>
</dbReference>
<keyword evidence="2 4" id="KW-0479">Metal-binding</keyword>
<keyword evidence="3 4" id="KW-0408">Iron</keyword>
<dbReference type="PANTHER" id="PTHR35008:SF4">
    <property type="entry name" value="BLL4482 PROTEIN"/>
    <property type="match status" value="1"/>
</dbReference>
<dbReference type="PROSITE" id="PS51257">
    <property type="entry name" value="PROKAR_LIPOPROTEIN"/>
    <property type="match status" value="1"/>
</dbReference>
<dbReference type="InterPro" id="IPR036909">
    <property type="entry name" value="Cyt_c-like_dom_sf"/>
</dbReference>
<evidence type="ECO:0000256" key="3">
    <source>
        <dbReference type="ARBA" id="ARBA00023004"/>
    </source>
</evidence>
<keyword evidence="5" id="KW-0732">Signal</keyword>
<dbReference type="SUPFAM" id="SSF46626">
    <property type="entry name" value="Cytochrome c"/>
    <property type="match status" value="1"/>
</dbReference>
<dbReference type="InterPro" id="IPR009056">
    <property type="entry name" value="Cyt_c-like_dom"/>
</dbReference>
<dbReference type="EMBL" id="VWNE01000032">
    <property type="protein sequence ID" value="KAA8478530.1"/>
    <property type="molecule type" value="Genomic_DNA"/>
</dbReference>
<evidence type="ECO:0000256" key="5">
    <source>
        <dbReference type="SAM" id="SignalP"/>
    </source>
</evidence>
<dbReference type="RefSeq" id="WP_141815357.1">
    <property type="nucleotide sequence ID" value="NZ_VFPL01000001.1"/>
</dbReference>
<dbReference type="Proteomes" id="UP000322918">
    <property type="component" value="Unassembled WGS sequence"/>
</dbReference>
<dbReference type="PROSITE" id="PS51007">
    <property type="entry name" value="CYTC"/>
    <property type="match status" value="1"/>
</dbReference>
<evidence type="ECO:0000256" key="1">
    <source>
        <dbReference type="ARBA" id="ARBA00022617"/>
    </source>
</evidence>
<evidence type="ECO:0000259" key="6">
    <source>
        <dbReference type="PROSITE" id="PS51007"/>
    </source>
</evidence>
<sequence length="144" mass="16199">MIRNRIICILLLTISSWAVIGSCQSETDLNYARYYTNGKQLYDTYCQNCHGADGNGLQQLIPPLSDTLFLRKNRDRLACIIKNGMDEKIMVNGKEYNGLMPPNPQLPDIDIAAIITYITNSFGNKQGLYDQTAATQTLKKCEMP</sequence>
<reference evidence="7 8" key="1">
    <citation type="submission" date="2019-09" db="EMBL/GenBank/DDBJ databases">
        <title>Pararcticibacter amylolyticus gen. nov., sp. nov., isolated from a rottenly hemp rope, and reclassification of Pedobacter tournemirensis as Pararcticibacter tournemirensis comb. nov.</title>
        <authorList>
            <person name="Cai Y."/>
        </authorList>
    </citation>
    <scope>NUCLEOTIDE SEQUENCE [LARGE SCALE GENOMIC DNA]</scope>
    <source>
        <strain evidence="7 8">TF5-37.2-LB10</strain>
    </source>
</reference>
<keyword evidence="8" id="KW-1185">Reference proteome</keyword>
<evidence type="ECO:0000256" key="2">
    <source>
        <dbReference type="ARBA" id="ARBA00022723"/>
    </source>
</evidence>
<protein>
    <submittedName>
        <fullName evidence="7">Cytochrome c</fullName>
    </submittedName>
</protein>
<evidence type="ECO:0000313" key="8">
    <source>
        <dbReference type="Proteomes" id="UP000322918"/>
    </source>
</evidence>
<accession>A0A5M9GW65</accession>
<gene>
    <name evidence="7" type="ORF">F1649_17645</name>
</gene>
<dbReference type="GO" id="GO:0046872">
    <property type="term" value="F:metal ion binding"/>
    <property type="evidence" value="ECO:0007669"/>
    <property type="project" value="UniProtKB-KW"/>
</dbReference>